<dbReference type="AlphaFoldDB" id="A0A918XLA6"/>
<feature type="transmembrane region" description="Helical" evidence="12">
    <location>
        <begin position="327"/>
        <end position="347"/>
    </location>
</feature>
<feature type="transmembrane region" description="Helical" evidence="12">
    <location>
        <begin position="230"/>
        <end position="249"/>
    </location>
</feature>
<evidence type="ECO:0000256" key="1">
    <source>
        <dbReference type="ARBA" id="ARBA00004651"/>
    </source>
</evidence>
<evidence type="ECO:0000256" key="6">
    <source>
        <dbReference type="ARBA" id="ARBA00022989"/>
    </source>
</evidence>
<reference evidence="13" key="1">
    <citation type="journal article" date="2014" name="Int. J. Syst. Evol. Microbiol.">
        <title>Complete genome sequence of Corynebacterium casei LMG S-19264T (=DSM 44701T), isolated from a smear-ripened cheese.</title>
        <authorList>
            <consortium name="US DOE Joint Genome Institute (JGI-PGF)"/>
            <person name="Walter F."/>
            <person name="Albersmeier A."/>
            <person name="Kalinowski J."/>
            <person name="Ruckert C."/>
        </authorList>
    </citation>
    <scope>NUCLEOTIDE SEQUENCE</scope>
    <source>
        <strain evidence="13">KCTC 23430</strain>
    </source>
</reference>
<feature type="transmembrane region" description="Helical" evidence="12">
    <location>
        <begin position="156"/>
        <end position="173"/>
    </location>
</feature>
<dbReference type="Pfam" id="PF00474">
    <property type="entry name" value="SSF"/>
    <property type="match status" value="1"/>
</dbReference>
<keyword evidence="9 12" id="KW-0472">Membrane</keyword>
<evidence type="ECO:0000256" key="10">
    <source>
        <dbReference type="ARBA" id="ARBA00023201"/>
    </source>
</evidence>
<keyword evidence="5 12" id="KW-0812">Transmembrane</keyword>
<organism evidence="13 14">
    <name type="scientific">Parahalioglobus pacificus</name>
    <dbReference type="NCBI Taxonomy" id="930806"/>
    <lineage>
        <taxon>Bacteria</taxon>
        <taxon>Pseudomonadati</taxon>
        <taxon>Pseudomonadota</taxon>
        <taxon>Gammaproteobacteria</taxon>
        <taxon>Cellvibrionales</taxon>
        <taxon>Halieaceae</taxon>
        <taxon>Parahalioglobus</taxon>
    </lineage>
</organism>
<feature type="transmembrane region" description="Helical" evidence="12">
    <location>
        <begin position="6"/>
        <end position="27"/>
    </location>
</feature>
<comment type="subcellular location">
    <subcellularLocation>
        <location evidence="1">Cell membrane</location>
        <topology evidence="1">Multi-pass membrane protein</topology>
    </subcellularLocation>
</comment>
<keyword evidence="14" id="KW-1185">Reference proteome</keyword>
<evidence type="ECO:0000256" key="3">
    <source>
        <dbReference type="ARBA" id="ARBA00022448"/>
    </source>
</evidence>
<keyword evidence="8" id="KW-0406">Ion transport</keyword>
<accession>A0A918XLA6</accession>
<feature type="transmembrane region" description="Helical" evidence="12">
    <location>
        <begin position="80"/>
        <end position="101"/>
    </location>
</feature>
<protein>
    <submittedName>
        <fullName evidence="13">Sodium:solute symporter</fullName>
    </submittedName>
</protein>
<evidence type="ECO:0000256" key="4">
    <source>
        <dbReference type="ARBA" id="ARBA00022475"/>
    </source>
</evidence>
<dbReference type="RefSeq" id="WP_189478032.1">
    <property type="nucleotide sequence ID" value="NZ_BMYM01000002.1"/>
</dbReference>
<evidence type="ECO:0000256" key="8">
    <source>
        <dbReference type="ARBA" id="ARBA00023065"/>
    </source>
</evidence>
<dbReference type="InterPro" id="IPR038377">
    <property type="entry name" value="Na/Glc_symporter_sf"/>
</dbReference>
<comment type="similarity">
    <text evidence="2 11">Belongs to the sodium:solute symporter (SSF) (TC 2.A.21) family.</text>
</comment>
<feature type="transmembrane region" description="Helical" evidence="12">
    <location>
        <begin position="122"/>
        <end position="144"/>
    </location>
</feature>
<evidence type="ECO:0000313" key="13">
    <source>
        <dbReference type="EMBL" id="GHD36099.1"/>
    </source>
</evidence>
<evidence type="ECO:0000256" key="12">
    <source>
        <dbReference type="SAM" id="Phobius"/>
    </source>
</evidence>
<dbReference type="Gene3D" id="1.20.1730.10">
    <property type="entry name" value="Sodium/glucose cotransporter"/>
    <property type="match status" value="1"/>
</dbReference>
<feature type="transmembrane region" description="Helical" evidence="12">
    <location>
        <begin position="374"/>
        <end position="394"/>
    </location>
</feature>
<keyword evidence="7" id="KW-0915">Sodium</keyword>
<evidence type="ECO:0000256" key="2">
    <source>
        <dbReference type="ARBA" id="ARBA00006434"/>
    </source>
</evidence>
<feature type="transmembrane region" description="Helical" evidence="12">
    <location>
        <begin position="270"/>
        <end position="296"/>
    </location>
</feature>
<evidence type="ECO:0000256" key="11">
    <source>
        <dbReference type="RuleBase" id="RU362091"/>
    </source>
</evidence>
<dbReference type="PROSITE" id="PS50283">
    <property type="entry name" value="NA_SOLUT_SYMP_3"/>
    <property type="match status" value="1"/>
</dbReference>
<keyword evidence="10" id="KW-0739">Sodium transport</keyword>
<dbReference type="GO" id="GO:0006814">
    <property type="term" value="P:sodium ion transport"/>
    <property type="evidence" value="ECO:0007669"/>
    <property type="project" value="UniProtKB-KW"/>
</dbReference>
<keyword evidence="6 12" id="KW-1133">Transmembrane helix</keyword>
<dbReference type="PANTHER" id="PTHR42985:SF40">
    <property type="entry name" value="LD47995P-RELATED"/>
    <property type="match status" value="1"/>
</dbReference>
<feature type="transmembrane region" description="Helical" evidence="12">
    <location>
        <begin position="460"/>
        <end position="479"/>
    </location>
</feature>
<feature type="transmembrane region" description="Helical" evidence="12">
    <location>
        <begin position="499"/>
        <end position="521"/>
    </location>
</feature>
<feature type="transmembrane region" description="Helical" evidence="12">
    <location>
        <begin position="406"/>
        <end position="428"/>
    </location>
</feature>
<dbReference type="PANTHER" id="PTHR42985">
    <property type="entry name" value="SODIUM-COUPLED MONOCARBOXYLATE TRANSPORTER"/>
    <property type="match status" value="1"/>
</dbReference>
<evidence type="ECO:0000256" key="7">
    <source>
        <dbReference type="ARBA" id="ARBA00023053"/>
    </source>
</evidence>
<keyword evidence="4" id="KW-1003">Cell membrane</keyword>
<evidence type="ECO:0000256" key="5">
    <source>
        <dbReference type="ARBA" id="ARBA00022692"/>
    </source>
</evidence>
<gene>
    <name evidence="13" type="ORF">GCM10007053_24060</name>
</gene>
<feature type="transmembrane region" description="Helical" evidence="12">
    <location>
        <begin position="435"/>
        <end position="454"/>
    </location>
</feature>
<reference evidence="13" key="2">
    <citation type="submission" date="2020-09" db="EMBL/GenBank/DDBJ databases">
        <authorList>
            <person name="Sun Q."/>
            <person name="Kim S."/>
        </authorList>
    </citation>
    <scope>NUCLEOTIDE SEQUENCE</scope>
    <source>
        <strain evidence="13">KCTC 23430</strain>
    </source>
</reference>
<dbReference type="GO" id="GO:0005886">
    <property type="term" value="C:plasma membrane"/>
    <property type="evidence" value="ECO:0007669"/>
    <property type="project" value="UniProtKB-SubCell"/>
</dbReference>
<feature type="transmembrane region" description="Helical" evidence="12">
    <location>
        <begin position="180"/>
        <end position="202"/>
    </location>
</feature>
<evidence type="ECO:0000313" key="14">
    <source>
        <dbReference type="Proteomes" id="UP000644693"/>
    </source>
</evidence>
<dbReference type="Proteomes" id="UP000644693">
    <property type="component" value="Unassembled WGS sequence"/>
</dbReference>
<evidence type="ECO:0000256" key="9">
    <source>
        <dbReference type="ARBA" id="ARBA00023136"/>
    </source>
</evidence>
<dbReference type="GO" id="GO:0015293">
    <property type="term" value="F:symporter activity"/>
    <property type="evidence" value="ECO:0007669"/>
    <property type="project" value="TreeGrafter"/>
</dbReference>
<comment type="caution">
    <text evidence="13">The sequence shown here is derived from an EMBL/GenBank/DDBJ whole genome shotgun (WGS) entry which is preliminary data.</text>
</comment>
<dbReference type="EMBL" id="BMYM01000002">
    <property type="protein sequence ID" value="GHD36099.1"/>
    <property type="molecule type" value="Genomic_DNA"/>
</dbReference>
<keyword evidence="3" id="KW-0813">Transport</keyword>
<proteinExistence type="inferred from homology"/>
<sequence>MADTLATLDWWIIGLYLLAMLGLAAWLGRQQGSRRDYYLGGGKLPSWALATSVVATQCSTNSLLGAPAFVGFVIGGGMLWLQYELAVPLAMLLLCALFLPVRRSGAISIYAFLEQRLGLQARLLASACFLVFRGVATGVTIYGVGSVLSLVTGQPFWLSVVLLMGVTIVYDVLGGMRAVVVSDVLQMGLLLLAVLLGLSMVIEPLLARPEAITSQWQAVSMDWGFSGNDYGFWPMVIGGLFLYMAYYGCDQSQAQRLLAAADERETQRVLLLNGLLRFPLVLAYCLLGLGLAAYAMREPALVASLPATAAGTPNYNLVFPAFVIREFAPGIAGLAIVGLFAAAMSSIDSALNSLSASTLEDFLQRDRVIPERSLFLYSKLLTLAWGLFAVALSFQVEHIAPTVLEAINKVGSMANGPLLGLFLIAIFLHGAGQRTAIIAFLLGLVANASLWLWAPQVSWLWWNVAGCVVALAFAVVASIGRRAHSVPLGDLAAAVPKAYAVALLLMAAVVLAAALVFSALAD</sequence>
<dbReference type="InterPro" id="IPR051163">
    <property type="entry name" value="Sodium:Solute_Symporter_SSF"/>
</dbReference>
<dbReference type="InterPro" id="IPR001734">
    <property type="entry name" value="Na/solute_symporter"/>
</dbReference>
<feature type="transmembrane region" description="Helical" evidence="12">
    <location>
        <begin position="47"/>
        <end position="74"/>
    </location>
</feature>
<name>A0A918XLA6_9GAMM</name>